<feature type="compositionally biased region" description="Acidic residues" evidence="1">
    <location>
        <begin position="61"/>
        <end position="73"/>
    </location>
</feature>
<evidence type="ECO:0000313" key="2">
    <source>
        <dbReference type="EMBL" id="EWC93220.1"/>
    </source>
</evidence>
<accession>Z4WZN3</accession>
<feature type="region of interest" description="Disordered" evidence="1">
    <location>
        <begin position="1"/>
        <end position="99"/>
    </location>
</feature>
<gene>
    <name evidence="2" type="ORF">HMPREF0636_1087</name>
</gene>
<feature type="compositionally biased region" description="Polar residues" evidence="1">
    <location>
        <begin position="19"/>
        <end position="33"/>
    </location>
</feature>
<organism evidence="2 3">
    <name type="scientific">Porphyromonas catoniae ATCC 51270</name>
    <dbReference type="NCBI Taxonomy" id="887901"/>
    <lineage>
        <taxon>Bacteria</taxon>
        <taxon>Pseudomonadati</taxon>
        <taxon>Bacteroidota</taxon>
        <taxon>Bacteroidia</taxon>
        <taxon>Bacteroidales</taxon>
        <taxon>Porphyromonadaceae</taxon>
        <taxon>Porphyromonas</taxon>
    </lineage>
</organism>
<dbReference type="EMBL" id="JDFF01000008">
    <property type="protein sequence ID" value="EWC93220.1"/>
    <property type="molecule type" value="Genomic_DNA"/>
</dbReference>
<dbReference type="Proteomes" id="UP000023482">
    <property type="component" value="Unassembled WGS sequence"/>
</dbReference>
<keyword evidence="3" id="KW-1185">Reference proteome</keyword>
<name>Z4WZN3_9PORP</name>
<evidence type="ECO:0000313" key="3">
    <source>
        <dbReference type="Proteomes" id="UP000023482"/>
    </source>
</evidence>
<dbReference type="AlphaFoldDB" id="Z4WZN3"/>
<reference evidence="2 3" key="1">
    <citation type="submission" date="2014-01" db="EMBL/GenBank/DDBJ databases">
        <authorList>
            <person name="Durkin A.S."/>
            <person name="McCorrison J."/>
            <person name="Torralba M."/>
            <person name="Gillis M."/>
            <person name="Haft D.H."/>
            <person name="Methe B."/>
            <person name="Sutton G."/>
            <person name="Nelson K.E."/>
        </authorList>
    </citation>
    <scope>NUCLEOTIDE SEQUENCE [LARGE SCALE GENOMIC DNA]</scope>
    <source>
        <strain evidence="2 3">ATCC 51270</strain>
    </source>
</reference>
<feature type="compositionally biased region" description="Acidic residues" evidence="1">
    <location>
        <begin position="85"/>
        <end position="94"/>
    </location>
</feature>
<evidence type="ECO:0000256" key="1">
    <source>
        <dbReference type="SAM" id="MobiDB-lite"/>
    </source>
</evidence>
<feature type="compositionally biased region" description="Basic residues" evidence="1">
    <location>
        <begin position="46"/>
        <end position="55"/>
    </location>
</feature>
<comment type="caution">
    <text evidence="2">The sequence shown here is derived from an EMBL/GenBank/DDBJ whole genome shotgun (WGS) entry which is preliminary data.</text>
</comment>
<protein>
    <submittedName>
        <fullName evidence="2">Uncharacterized protein</fullName>
    </submittedName>
</protein>
<sequence length="173" mass="18871">MAQDIQTPEEQIKPVGQPATPQEPTEAQNTMPEGTSEDTTEDKAKATKKGAKNAPKKSTPEEDADAPNEEDAAGEAGDGTADDKEPLEEAEEDATTALEKLAREIMEENSMDVIFATTDGTLFGYYTDARNHARNIKDETVCYFTRPGLSTEELQKLVPSSLLHPEAEQQETK</sequence>
<dbReference type="PATRIC" id="fig|887901.3.peg.244"/>
<dbReference type="RefSeq" id="WP_044167934.1">
    <property type="nucleotide sequence ID" value="NZ_JDFF01000008.1"/>
</dbReference>
<proteinExistence type="predicted"/>